<feature type="compositionally biased region" description="Basic and acidic residues" evidence="2">
    <location>
        <begin position="244"/>
        <end position="255"/>
    </location>
</feature>
<dbReference type="CDD" id="cd14686">
    <property type="entry name" value="bZIP"/>
    <property type="match status" value="1"/>
</dbReference>
<sequence>MTTTRSVALLVLVATVGLTIAPVASGAVVGALTADTTTDTEATDPEANTSVSMFMQSSAAETEHAVDDGMFEAKYDAADNDSRTTLVRDRTATLENRLEALEAEREQLRDRKDELNQGEYQARMTRLTVEIRSLDRAAGQLEPRAADAGVSDRVATLQSNAAELTGPEVAEIARGLAGPEGTPGGGSADSSGPPADTPGTESTTNSGAEPGSPADTPETESAADTGAEPGSAAATPETGSNARSEADSERPKNDPETPSSPGTEADAESDRER</sequence>
<dbReference type="OrthoDB" id="170871at2157"/>
<proteinExistence type="predicted"/>
<dbReference type="Proteomes" id="UP000185936">
    <property type="component" value="Unassembled WGS sequence"/>
</dbReference>
<dbReference type="STRING" id="308853.SAMN05421752_110118"/>
<dbReference type="RefSeq" id="WP_076609853.1">
    <property type="nucleotide sequence ID" value="NZ_FTNR01000010.1"/>
</dbReference>
<reference evidence="4" key="1">
    <citation type="submission" date="2017-01" db="EMBL/GenBank/DDBJ databases">
        <authorList>
            <person name="Varghese N."/>
            <person name="Submissions S."/>
        </authorList>
    </citation>
    <scope>NUCLEOTIDE SEQUENCE [LARGE SCALE GENOMIC DNA]</scope>
    <source>
        <strain evidence="4">type strain: HArc-</strain>
    </source>
</reference>
<gene>
    <name evidence="3" type="ORF">SAMN05421752_110118</name>
</gene>
<evidence type="ECO:0000256" key="1">
    <source>
        <dbReference type="SAM" id="Coils"/>
    </source>
</evidence>
<evidence type="ECO:0000313" key="3">
    <source>
        <dbReference type="EMBL" id="SIS08967.1"/>
    </source>
</evidence>
<dbReference type="AlphaFoldDB" id="A0A1N7G8R5"/>
<feature type="coiled-coil region" evidence="1">
    <location>
        <begin position="91"/>
        <end position="118"/>
    </location>
</feature>
<protein>
    <submittedName>
        <fullName evidence="3">Uncharacterized protein</fullName>
    </submittedName>
</protein>
<keyword evidence="4" id="KW-1185">Reference proteome</keyword>
<evidence type="ECO:0000256" key="2">
    <source>
        <dbReference type="SAM" id="MobiDB-lite"/>
    </source>
</evidence>
<name>A0A1N7G8R5_9EURY</name>
<keyword evidence="1" id="KW-0175">Coiled coil</keyword>
<dbReference type="EMBL" id="FTNR01000010">
    <property type="protein sequence ID" value="SIS08967.1"/>
    <property type="molecule type" value="Genomic_DNA"/>
</dbReference>
<accession>A0A1N7G8R5</accession>
<evidence type="ECO:0000313" key="4">
    <source>
        <dbReference type="Proteomes" id="UP000185936"/>
    </source>
</evidence>
<feature type="region of interest" description="Disordered" evidence="2">
    <location>
        <begin position="175"/>
        <end position="273"/>
    </location>
</feature>
<organism evidence="3 4">
    <name type="scientific">Natronorubrum thiooxidans</name>
    <dbReference type="NCBI Taxonomy" id="308853"/>
    <lineage>
        <taxon>Archaea</taxon>
        <taxon>Methanobacteriati</taxon>
        <taxon>Methanobacteriota</taxon>
        <taxon>Stenosarchaea group</taxon>
        <taxon>Halobacteria</taxon>
        <taxon>Halobacteriales</taxon>
        <taxon>Natrialbaceae</taxon>
        <taxon>Natronorubrum</taxon>
    </lineage>
</organism>